<evidence type="ECO:0000256" key="8">
    <source>
        <dbReference type="ARBA" id="ARBA00023014"/>
    </source>
</evidence>
<dbReference type="GO" id="GO:0046872">
    <property type="term" value="F:metal ion binding"/>
    <property type="evidence" value="ECO:0007669"/>
    <property type="project" value="UniProtKB-KW"/>
</dbReference>
<dbReference type="Gene3D" id="3.50.50.60">
    <property type="entry name" value="FAD/NAD(P)-binding domain"/>
    <property type="match status" value="1"/>
</dbReference>
<keyword evidence="7" id="KW-0408">Iron</keyword>
<proteinExistence type="inferred from homology"/>
<keyword evidence="11" id="KW-1185">Reference proteome</keyword>
<keyword evidence="3" id="KW-0285">Flavoprotein</keyword>
<evidence type="ECO:0000259" key="9">
    <source>
        <dbReference type="PROSITE" id="PS51379"/>
    </source>
</evidence>
<comment type="cofactor">
    <cofactor evidence="1">
        <name>FAD</name>
        <dbReference type="ChEBI" id="CHEBI:57692"/>
    </cofactor>
</comment>
<evidence type="ECO:0000256" key="3">
    <source>
        <dbReference type="ARBA" id="ARBA00022630"/>
    </source>
</evidence>
<dbReference type="OrthoDB" id="9798604at2"/>
<organism evidence="10 11">
    <name type="scientific">Frankia casuarinae (strain DSM 45818 / CECT 9043 / HFP020203 / CcI3)</name>
    <dbReference type="NCBI Taxonomy" id="106370"/>
    <lineage>
        <taxon>Bacteria</taxon>
        <taxon>Bacillati</taxon>
        <taxon>Actinomycetota</taxon>
        <taxon>Actinomycetes</taxon>
        <taxon>Frankiales</taxon>
        <taxon>Frankiaceae</taxon>
        <taxon>Frankia</taxon>
    </lineage>
</organism>
<dbReference type="eggNOG" id="COG2303">
    <property type="taxonomic scope" value="Bacteria"/>
</dbReference>
<evidence type="ECO:0000256" key="7">
    <source>
        <dbReference type="ARBA" id="ARBA00023004"/>
    </source>
</evidence>
<name>Q2J697_FRACC</name>
<dbReference type="InterPro" id="IPR036188">
    <property type="entry name" value="FAD/NAD-bd_sf"/>
</dbReference>
<evidence type="ECO:0000313" key="11">
    <source>
        <dbReference type="Proteomes" id="UP000001937"/>
    </source>
</evidence>
<feature type="domain" description="4Fe-4S ferredoxin-type" evidence="9">
    <location>
        <begin position="205"/>
        <end position="234"/>
    </location>
</feature>
<dbReference type="PROSITE" id="PS00198">
    <property type="entry name" value="4FE4S_FER_1"/>
    <property type="match status" value="1"/>
</dbReference>
<dbReference type="InterPro" id="IPR051473">
    <property type="entry name" value="P2Ox-like"/>
</dbReference>
<sequence>MSRTIIVGSGPAAAGAALALAEDPTQEILVVDIGTRLEAEAANIVDELGRSESDEWRSDQVKIISRQPVPTSRRALPEKRVYGSDFPFRDEGQLRGVSAMVGANRAVVSSAYGGFSNVWGSQLMPFSKATFGHWPFTLQELEPHYRRILDHVPMSGAIDDLAELFPLFREPRPLPTLAPRTRQVIGDYGRHRERLRRDGITVGKARLALRGGECVRCGLCMTGCPYRLIYSSAQTFDQLISEGRVKYLPGLLVFRVEESESGARLFARETVSGQTQELEGDRIFLAAGALGSTRIALNSLRWFDERIELAESAQFTVPMLSRRRTPDPRADGEMTLNQFNMIVVLDDVGLDVSQIHFYPYNPAITEALPRVLQSGWGSVLGDEVLRRLTVGLGYLPSWASPRLRVQAVPSAGEADLPEIHLSGTRDGVLGNGLLRKVVRRLVTAAPFLDLWPVVPMVSCSAPGKSYHWGGSFPHSSGVSGTRHTSDMLGRVGGWRRIHLVDASVFPSVAATTFTFTIMANAHRIGSEVRGL</sequence>
<evidence type="ECO:0000256" key="5">
    <source>
        <dbReference type="ARBA" id="ARBA00022827"/>
    </source>
</evidence>
<evidence type="ECO:0000313" key="10">
    <source>
        <dbReference type="EMBL" id="ABD13195.1"/>
    </source>
</evidence>
<evidence type="ECO:0000256" key="1">
    <source>
        <dbReference type="ARBA" id="ARBA00001974"/>
    </source>
</evidence>
<keyword evidence="8" id="KW-0411">Iron-sulfur</keyword>
<dbReference type="KEGG" id="fra:Francci3_3845"/>
<dbReference type="AlphaFoldDB" id="Q2J697"/>
<accession>Q2J697</accession>
<comment type="similarity">
    <text evidence="2">Belongs to the GMC oxidoreductase family.</text>
</comment>
<keyword evidence="5" id="KW-0274">FAD</keyword>
<dbReference type="PANTHER" id="PTHR42784:SF1">
    <property type="entry name" value="PYRANOSE 2-OXIDASE"/>
    <property type="match status" value="1"/>
</dbReference>
<dbReference type="GO" id="GO:0016491">
    <property type="term" value="F:oxidoreductase activity"/>
    <property type="evidence" value="ECO:0007669"/>
    <property type="project" value="UniProtKB-KW"/>
</dbReference>
<protein>
    <submittedName>
        <fullName evidence="10">4Fe-4S ferredoxin, iron-sulfur binding</fullName>
    </submittedName>
</protein>
<dbReference type="InterPro" id="IPR017900">
    <property type="entry name" value="4Fe4S_Fe_S_CS"/>
</dbReference>
<dbReference type="PANTHER" id="PTHR42784">
    <property type="entry name" value="PYRANOSE 2-OXIDASE"/>
    <property type="match status" value="1"/>
</dbReference>
<dbReference type="InterPro" id="IPR017896">
    <property type="entry name" value="4Fe4S_Fe-S-bd"/>
</dbReference>
<dbReference type="STRING" id="106370.Francci3_3845"/>
<dbReference type="RefSeq" id="WP_011438219.1">
    <property type="nucleotide sequence ID" value="NZ_JENI01000003.1"/>
</dbReference>
<reference evidence="10 11" key="1">
    <citation type="journal article" date="2007" name="Genome Res.">
        <title>Genome characteristics of facultatively symbiotic Frankia sp. strains reflect host range and host plant biogeography.</title>
        <authorList>
            <person name="Normand P."/>
            <person name="Lapierre P."/>
            <person name="Tisa L.S."/>
            <person name="Gogarten J.P."/>
            <person name="Alloisio N."/>
            <person name="Bagnarol E."/>
            <person name="Bassi C.A."/>
            <person name="Berry A.M."/>
            <person name="Bickhart D.M."/>
            <person name="Choisne N."/>
            <person name="Couloux A."/>
            <person name="Cournoyer B."/>
            <person name="Cruveiller S."/>
            <person name="Daubin V."/>
            <person name="Demange N."/>
            <person name="Francino M.P."/>
            <person name="Goltsman E."/>
            <person name="Huang Y."/>
            <person name="Kopp O.R."/>
            <person name="Labarre L."/>
            <person name="Lapidus A."/>
            <person name="Lavire C."/>
            <person name="Marechal J."/>
            <person name="Martinez M."/>
            <person name="Mastronunzio J.E."/>
            <person name="Mullin B.C."/>
            <person name="Niemann J."/>
            <person name="Pujic P."/>
            <person name="Rawnsley T."/>
            <person name="Rouy Z."/>
            <person name="Schenowitz C."/>
            <person name="Sellstedt A."/>
            <person name="Tavares F."/>
            <person name="Tomkins J.P."/>
            <person name="Vallenet D."/>
            <person name="Valverde C."/>
            <person name="Wall L.G."/>
            <person name="Wang Y."/>
            <person name="Medigue C."/>
            <person name="Benson D.R."/>
        </authorList>
    </citation>
    <scope>NUCLEOTIDE SEQUENCE [LARGE SCALE GENOMIC DNA]</scope>
    <source>
        <strain evidence="11">DSM 45818 / CECT 9043 / CcI3</strain>
    </source>
</reference>
<dbReference type="EMBL" id="CP000249">
    <property type="protein sequence ID" value="ABD13195.1"/>
    <property type="molecule type" value="Genomic_DNA"/>
</dbReference>
<keyword evidence="6" id="KW-0560">Oxidoreductase</keyword>
<gene>
    <name evidence="10" type="ordered locus">Francci3_3845</name>
</gene>
<dbReference type="PROSITE" id="PS51379">
    <property type="entry name" value="4FE4S_FER_2"/>
    <property type="match status" value="1"/>
</dbReference>
<dbReference type="SUPFAM" id="SSF51905">
    <property type="entry name" value="FAD/NAD(P)-binding domain"/>
    <property type="match status" value="1"/>
</dbReference>
<evidence type="ECO:0000256" key="2">
    <source>
        <dbReference type="ARBA" id="ARBA00010790"/>
    </source>
</evidence>
<evidence type="ECO:0000256" key="4">
    <source>
        <dbReference type="ARBA" id="ARBA00022723"/>
    </source>
</evidence>
<dbReference type="HOGENOM" id="CLU_517637_0_0_11"/>
<evidence type="ECO:0000256" key="6">
    <source>
        <dbReference type="ARBA" id="ARBA00023002"/>
    </source>
</evidence>
<dbReference type="GO" id="GO:0051536">
    <property type="term" value="F:iron-sulfur cluster binding"/>
    <property type="evidence" value="ECO:0007669"/>
    <property type="project" value="UniProtKB-KW"/>
</dbReference>
<keyword evidence="4" id="KW-0479">Metal-binding</keyword>
<dbReference type="Proteomes" id="UP000001937">
    <property type="component" value="Chromosome"/>
</dbReference>